<dbReference type="AlphaFoldDB" id="A0A150GY45"/>
<keyword evidence="2" id="KW-0962">Peroxisome biogenesis</keyword>
<evidence type="ECO:0000256" key="1">
    <source>
        <dbReference type="ARBA" id="ARBA00009505"/>
    </source>
</evidence>
<reference evidence="4" key="1">
    <citation type="journal article" date="2016" name="Nat. Commun.">
        <title>The Gonium pectorale genome demonstrates co-option of cell cycle regulation during the evolution of multicellularity.</title>
        <authorList>
            <person name="Hanschen E.R."/>
            <person name="Marriage T.N."/>
            <person name="Ferris P.J."/>
            <person name="Hamaji T."/>
            <person name="Toyoda A."/>
            <person name="Fujiyama A."/>
            <person name="Neme R."/>
            <person name="Noguchi H."/>
            <person name="Minakuchi Y."/>
            <person name="Suzuki M."/>
            <person name="Kawai-Toyooka H."/>
            <person name="Smith D.R."/>
            <person name="Sparks H."/>
            <person name="Anderson J."/>
            <person name="Bakaric R."/>
            <person name="Luria V."/>
            <person name="Karger A."/>
            <person name="Kirschner M.W."/>
            <person name="Durand P.M."/>
            <person name="Michod R.E."/>
            <person name="Nozaki H."/>
            <person name="Olson B.J."/>
        </authorList>
    </citation>
    <scope>NUCLEOTIDE SEQUENCE [LARGE SCALE GENOMIC DNA]</scope>
    <source>
        <strain evidence="4">NIES-2863</strain>
    </source>
</reference>
<dbReference type="GO" id="GO:0005778">
    <property type="term" value="C:peroxisomal membrane"/>
    <property type="evidence" value="ECO:0007669"/>
    <property type="project" value="UniProtKB-SubCell"/>
</dbReference>
<dbReference type="EMBL" id="LSYV01000005">
    <property type="protein sequence ID" value="KXZ54836.1"/>
    <property type="molecule type" value="Genomic_DNA"/>
</dbReference>
<dbReference type="Pfam" id="PF08610">
    <property type="entry name" value="Pex16"/>
    <property type="match status" value="1"/>
</dbReference>
<dbReference type="InterPro" id="IPR013919">
    <property type="entry name" value="Pex16"/>
</dbReference>
<keyword evidence="2" id="KW-0576">Peroxisome</keyword>
<name>A0A150GY45_GONPE</name>
<proteinExistence type="inferred from homology"/>
<comment type="similarity">
    <text evidence="1 2">Belongs to the peroxin-16 family.</text>
</comment>
<gene>
    <name evidence="3" type="ORF">GPECTOR_4g908</name>
</gene>
<dbReference type="PANTHER" id="PTHR13299:SF0">
    <property type="entry name" value="PEROXISOMAL MEMBRANE PROTEIN PEX16"/>
    <property type="match status" value="1"/>
</dbReference>
<dbReference type="OrthoDB" id="2021143at2759"/>
<dbReference type="PANTHER" id="PTHR13299">
    <property type="entry name" value="PEROXISOMAL MEMBRANE PROTEIN PEX16"/>
    <property type="match status" value="1"/>
</dbReference>
<comment type="subcellular location">
    <subcellularLocation>
        <location evidence="2">Peroxisome membrane</location>
    </subcellularLocation>
</comment>
<protein>
    <recommendedName>
        <fullName evidence="2">Peroxisomal membrane protein PEX16</fullName>
    </recommendedName>
</protein>
<accession>A0A150GY45</accession>
<comment type="caution">
    <text evidence="3">The sequence shown here is derived from an EMBL/GenBank/DDBJ whole genome shotgun (WGS) entry which is preliminary data.</text>
</comment>
<evidence type="ECO:0000256" key="2">
    <source>
        <dbReference type="RuleBase" id="RU365003"/>
    </source>
</evidence>
<organism evidence="3 4">
    <name type="scientific">Gonium pectorale</name>
    <name type="common">Green alga</name>
    <dbReference type="NCBI Taxonomy" id="33097"/>
    <lineage>
        <taxon>Eukaryota</taxon>
        <taxon>Viridiplantae</taxon>
        <taxon>Chlorophyta</taxon>
        <taxon>core chlorophytes</taxon>
        <taxon>Chlorophyceae</taxon>
        <taxon>CS clade</taxon>
        <taxon>Chlamydomonadales</taxon>
        <taxon>Volvocaceae</taxon>
        <taxon>Gonium</taxon>
    </lineage>
</organism>
<sequence length="115" mass="13380">MAGKLLDHYKEWVRRHPGVVQNFDWLLLFTVWNPNRTGGGAEFTYEAWHAAIGLLSLWHQNILEEDELPTSRPAPYWWLDALEHVETLIELRGIHLEQHGKASRYAPLLAVETIK</sequence>
<keyword evidence="4" id="KW-1185">Reference proteome</keyword>
<dbReference type="Proteomes" id="UP000075714">
    <property type="component" value="Unassembled WGS sequence"/>
</dbReference>
<dbReference type="GO" id="GO:0007031">
    <property type="term" value="P:peroxisome organization"/>
    <property type="evidence" value="ECO:0007669"/>
    <property type="project" value="UniProtKB-KW"/>
</dbReference>
<evidence type="ECO:0000313" key="4">
    <source>
        <dbReference type="Proteomes" id="UP000075714"/>
    </source>
</evidence>
<evidence type="ECO:0000313" key="3">
    <source>
        <dbReference type="EMBL" id="KXZ54836.1"/>
    </source>
</evidence>
<dbReference type="STRING" id="33097.A0A150GY45"/>